<accession>K0SAE7</accession>
<organism evidence="2 3">
    <name type="scientific">Thalassiosira oceanica</name>
    <name type="common">Marine diatom</name>
    <dbReference type="NCBI Taxonomy" id="159749"/>
    <lineage>
        <taxon>Eukaryota</taxon>
        <taxon>Sar</taxon>
        <taxon>Stramenopiles</taxon>
        <taxon>Ochrophyta</taxon>
        <taxon>Bacillariophyta</taxon>
        <taxon>Coscinodiscophyceae</taxon>
        <taxon>Thalassiosirophycidae</taxon>
        <taxon>Thalassiosirales</taxon>
        <taxon>Thalassiosiraceae</taxon>
        <taxon>Thalassiosira</taxon>
    </lineage>
</organism>
<dbReference type="EMBL" id="AGNL01019053">
    <property type="protein sequence ID" value="EJK62190.1"/>
    <property type="molecule type" value="Genomic_DNA"/>
</dbReference>
<proteinExistence type="predicted"/>
<reference evidence="2 3" key="1">
    <citation type="journal article" date="2012" name="Genome Biol.">
        <title>Genome and low-iron response of an oceanic diatom adapted to chronic iron limitation.</title>
        <authorList>
            <person name="Lommer M."/>
            <person name="Specht M."/>
            <person name="Roy A.S."/>
            <person name="Kraemer L."/>
            <person name="Andreson R."/>
            <person name="Gutowska M.A."/>
            <person name="Wolf J."/>
            <person name="Bergner S.V."/>
            <person name="Schilhabel M.B."/>
            <person name="Klostermeier U.C."/>
            <person name="Beiko R.G."/>
            <person name="Rosenstiel P."/>
            <person name="Hippler M."/>
            <person name="Laroche J."/>
        </authorList>
    </citation>
    <scope>NUCLEOTIDE SEQUENCE [LARGE SCALE GENOMIC DNA]</scope>
    <source>
        <strain evidence="2 3">CCMP1005</strain>
    </source>
</reference>
<gene>
    <name evidence="2" type="ORF">THAOC_17206</name>
</gene>
<evidence type="ECO:0000313" key="3">
    <source>
        <dbReference type="Proteomes" id="UP000266841"/>
    </source>
</evidence>
<dbReference type="PANTHER" id="PTHR38909">
    <property type="entry name" value="G PROTEIN GAMMA DOMAIN-CONTAINING PROTEIN"/>
    <property type="match status" value="1"/>
</dbReference>
<dbReference type="OrthoDB" id="10662752at2759"/>
<feature type="region of interest" description="Disordered" evidence="1">
    <location>
        <begin position="118"/>
        <end position="187"/>
    </location>
</feature>
<evidence type="ECO:0008006" key="4">
    <source>
        <dbReference type="Google" id="ProtNLM"/>
    </source>
</evidence>
<feature type="compositionally biased region" description="Gly residues" evidence="1">
    <location>
        <begin position="132"/>
        <end position="153"/>
    </location>
</feature>
<dbReference type="PANTHER" id="PTHR38909:SF1">
    <property type="entry name" value="G PROTEIN GAMMA DOMAIN-CONTAINING PROTEIN"/>
    <property type="match status" value="1"/>
</dbReference>
<feature type="non-terminal residue" evidence="2">
    <location>
        <position position="1"/>
    </location>
</feature>
<dbReference type="eggNOG" id="ENOG502STRF">
    <property type="taxonomic scope" value="Eukaryota"/>
</dbReference>
<dbReference type="Proteomes" id="UP000266841">
    <property type="component" value="Unassembled WGS sequence"/>
</dbReference>
<evidence type="ECO:0000313" key="2">
    <source>
        <dbReference type="EMBL" id="EJK62190.1"/>
    </source>
</evidence>
<feature type="region of interest" description="Disordered" evidence="1">
    <location>
        <begin position="1"/>
        <end position="43"/>
    </location>
</feature>
<feature type="compositionally biased region" description="Low complexity" evidence="1">
    <location>
        <begin position="29"/>
        <end position="40"/>
    </location>
</feature>
<keyword evidence="3" id="KW-1185">Reference proteome</keyword>
<name>K0SAE7_THAOC</name>
<protein>
    <recommendedName>
        <fullName evidence="4">PDZ domain-containing protein</fullName>
    </recommendedName>
</protein>
<sequence>VGPAQPPSSSPASASDGSRSTIEWGIDVPPGAGANGARPASSFESNMSELKDLLVTIKDIGSRSSSGARPRQHGEIFAARSVEFADDVQVRGPEDLGLTYTESSASDESTFMGAHMDIDPVESGSVSEDGNNGEGDGAAARGGGGGRGGGRGQSNGRRPRPAKGAGGRRGITFSEELLGGGDGTPPSSGPGFTFRSIFEDPKNVLYECRAPSGPLGIVVDGTPLGPRVRSLNPLSPIFGRISPGDVIVGVDETDTVGLDAGGFWRVVSRKASQQERVLAVLRI</sequence>
<dbReference type="InterPro" id="IPR036034">
    <property type="entry name" value="PDZ_sf"/>
</dbReference>
<evidence type="ECO:0000256" key="1">
    <source>
        <dbReference type="SAM" id="MobiDB-lite"/>
    </source>
</evidence>
<dbReference type="SUPFAM" id="SSF50156">
    <property type="entry name" value="PDZ domain-like"/>
    <property type="match status" value="1"/>
</dbReference>
<dbReference type="AlphaFoldDB" id="K0SAE7"/>
<comment type="caution">
    <text evidence="2">The sequence shown here is derived from an EMBL/GenBank/DDBJ whole genome shotgun (WGS) entry which is preliminary data.</text>
</comment>